<accession>A0A4Y4D9G5</accession>
<gene>
    <name evidence="3" type="ORF">KVA01_24180</name>
</gene>
<dbReference type="EMBL" id="BJNW01000028">
    <property type="protein sequence ID" value="GED00264.1"/>
    <property type="molecule type" value="Genomic_DNA"/>
</dbReference>
<name>A0A4Y4D9G5_KOCVA</name>
<organism evidence="3 4">
    <name type="scientific">Kocuria varians</name>
    <name type="common">Micrococcus varians</name>
    <dbReference type="NCBI Taxonomy" id="1272"/>
    <lineage>
        <taxon>Bacteria</taxon>
        <taxon>Bacillati</taxon>
        <taxon>Actinomycetota</taxon>
        <taxon>Actinomycetes</taxon>
        <taxon>Micrococcales</taxon>
        <taxon>Micrococcaceae</taxon>
        <taxon>Kocuria</taxon>
    </lineage>
</organism>
<evidence type="ECO:0000313" key="3">
    <source>
        <dbReference type="EMBL" id="GED00264.1"/>
    </source>
</evidence>
<reference evidence="3 4" key="1">
    <citation type="submission" date="2019-06" db="EMBL/GenBank/DDBJ databases">
        <title>Whole genome shotgun sequence of Kocuria varians NBRC 15358.</title>
        <authorList>
            <person name="Hosoyama A."/>
            <person name="Uohara A."/>
            <person name="Ohji S."/>
            <person name="Ichikawa N."/>
        </authorList>
    </citation>
    <scope>NUCLEOTIDE SEQUENCE [LARGE SCALE GENOMIC DNA]</scope>
    <source>
        <strain evidence="3 4">NBRC 15358</strain>
    </source>
</reference>
<keyword evidence="4" id="KW-1185">Reference proteome</keyword>
<evidence type="ECO:0000256" key="2">
    <source>
        <dbReference type="SAM" id="Phobius"/>
    </source>
</evidence>
<keyword evidence="2" id="KW-1133">Transmembrane helix</keyword>
<feature type="transmembrane region" description="Helical" evidence="2">
    <location>
        <begin position="20"/>
        <end position="39"/>
    </location>
</feature>
<evidence type="ECO:0000256" key="1">
    <source>
        <dbReference type="SAM" id="MobiDB-lite"/>
    </source>
</evidence>
<keyword evidence="2" id="KW-0812">Transmembrane</keyword>
<feature type="region of interest" description="Disordered" evidence="1">
    <location>
        <begin position="71"/>
        <end position="90"/>
    </location>
</feature>
<protein>
    <submittedName>
        <fullName evidence="3">Uncharacterized protein</fullName>
    </submittedName>
</protein>
<proteinExistence type="predicted"/>
<dbReference type="Proteomes" id="UP000315730">
    <property type="component" value="Unassembled WGS sequence"/>
</dbReference>
<comment type="caution">
    <text evidence="3">The sequence shown here is derived from an EMBL/GenBank/DDBJ whole genome shotgun (WGS) entry which is preliminary data.</text>
</comment>
<dbReference type="AlphaFoldDB" id="A0A4Y4D9G5"/>
<sequence>MVDTSGMAHTPPTIRNKTALYAVSAAWIAVLLAVALSAVLGKPLVLLLVFMGIVALSVTGFWAIRLSKEEREANSGVARDPHGTDDHGDL</sequence>
<feature type="transmembrane region" description="Helical" evidence="2">
    <location>
        <begin position="45"/>
        <end position="64"/>
    </location>
</feature>
<keyword evidence="2" id="KW-0472">Membrane</keyword>
<evidence type="ECO:0000313" key="4">
    <source>
        <dbReference type="Proteomes" id="UP000315730"/>
    </source>
</evidence>